<comment type="caution">
    <text evidence="3">The sequence shown here is derived from an EMBL/GenBank/DDBJ whole genome shotgun (WGS) entry which is preliminary data.</text>
</comment>
<accession>A0A4R0XHM3</accession>
<gene>
    <name evidence="3" type="ORF">BZM27_19605</name>
</gene>
<dbReference type="EMBL" id="MWML01000067">
    <property type="protein sequence ID" value="TCG07410.1"/>
    <property type="molecule type" value="Genomic_DNA"/>
</dbReference>
<evidence type="ECO:0000256" key="2">
    <source>
        <dbReference type="SAM" id="Phobius"/>
    </source>
</evidence>
<protein>
    <submittedName>
        <fullName evidence="3">Multi anti extrusion protein MatE</fullName>
    </submittedName>
</protein>
<reference evidence="3 4" key="1">
    <citation type="submission" date="2017-02" db="EMBL/GenBank/DDBJ databases">
        <title>Paraburkholderia sophoroidis sp. nov. and Paraburkholderia steynii sp. nov. rhizobial symbionts of the fynbos legume Hypocalyptus sophoroides.</title>
        <authorList>
            <person name="Steenkamp E.T."/>
            <person name="Beukes C.W."/>
            <person name="Van Zyl E."/>
            <person name="Avontuur J."/>
            <person name="Chan W.Y."/>
            <person name="Hassen A."/>
            <person name="Palmer M."/>
            <person name="Mthombeni L."/>
            <person name="Phalane F."/>
            <person name="Sereme K."/>
            <person name="Venter S.N."/>
        </authorList>
    </citation>
    <scope>NUCLEOTIDE SEQUENCE [LARGE SCALE GENOMIC DNA]</scope>
    <source>
        <strain evidence="3 4">HC1.1ba</strain>
    </source>
</reference>
<dbReference type="PANTHER" id="PTHR43298">
    <property type="entry name" value="MULTIDRUG RESISTANCE PROTEIN NORM-RELATED"/>
    <property type="match status" value="1"/>
</dbReference>
<dbReference type="InterPro" id="IPR050222">
    <property type="entry name" value="MATE_MdtK"/>
</dbReference>
<feature type="transmembrane region" description="Helical" evidence="2">
    <location>
        <begin position="411"/>
        <end position="435"/>
    </location>
</feature>
<feature type="transmembrane region" description="Helical" evidence="2">
    <location>
        <begin position="176"/>
        <end position="204"/>
    </location>
</feature>
<dbReference type="NCBIfam" id="TIGR00797">
    <property type="entry name" value="matE"/>
    <property type="match status" value="1"/>
</dbReference>
<feature type="transmembrane region" description="Helical" evidence="2">
    <location>
        <begin position="150"/>
        <end position="170"/>
    </location>
</feature>
<evidence type="ECO:0000313" key="3">
    <source>
        <dbReference type="EMBL" id="TCG07410.1"/>
    </source>
</evidence>
<dbReference type="GO" id="GO:0015297">
    <property type="term" value="F:antiporter activity"/>
    <property type="evidence" value="ECO:0007669"/>
    <property type="project" value="InterPro"/>
</dbReference>
<proteinExistence type="predicted"/>
<feature type="transmembrane region" description="Helical" evidence="2">
    <location>
        <begin position="224"/>
        <end position="252"/>
    </location>
</feature>
<dbReference type="Proteomes" id="UP000294200">
    <property type="component" value="Unassembled WGS sequence"/>
</dbReference>
<dbReference type="GO" id="GO:0005886">
    <property type="term" value="C:plasma membrane"/>
    <property type="evidence" value="ECO:0007669"/>
    <property type="project" value="TreeGrafter"/>
</dbReference>
<dbReference type="AlphaFoldDB" id="A0A4R0XHM3"/>
<evidence type="ECO:0000256" key="1">
    <source>
        <dbReference type="ARBA" id="ARBA00022448"/>
    </source>
</evidence>
<dbReference type="InterPro" id="IPR002528">
    <property type="entry name" value="MATE_fam"/>
</dbReference>
<feature type="transmembrane region" description="Helical" evidence="2">
    <location>
        <begin position="80"/>
        <end position="102"/>
    </location>
</feature>
<dbReference type="GO" id="GO:0042910">
    <property type="term" value="F:xenobiotic transmembrane transporter activity"/>
    <property type="evidence" value="ECO:0007669"/>
    <property type="project" value="InterPro"/>
</dbReference>
<keyword evidence="2" id="KW-0812">Transmembrane</keyword>
<feature type="transmembrane region" description="Helical" evidence="2">
    <location>
        <begin position="36"/>
        <end position="59"/>
    </location>
</feature>
<feature type="transmembrane region" description="Helical" evidence="2">
    <location>
        <begin position="122"/>
        <end position="143"/>
    </location>
</feature>
<sequence>MQRDLSFFFSIWIGQLLVVAYSVADAFIVGNSRPDLLGGLALGNAIYGPLIVTMTAFFSSITINATRVIAEKSAATLKHIAYYGFASGFFVAIFVFFVLKYFSTIHHWSNQSPYLVAATQDYLDTLTFSALPSALFRVIACIANSVRATIYISLLQGVGLIAKVALSLALVDSPHFHLGLTGCALSTTIALYIMCIAATLLFLFDRRFSLFRFDFVLSREPSELMALLRTGLPVAFSTLSEVTAFGYMAILISKFGADQLSAHQIVSNLYNVGYTVICSFAVLVSVKISHAFGLEGPIGALHKARTAIFITIAVGFSLGILYMFFGAAVFRFNTADDKVLAASNKILIFLSLVIFVDCVQTSAAATLRALGINAFPMFMQIISLWIGVAILGDGFATHRLRLGGADLVSGPGVWCGVFLGLLPSALVMSLVAVGGGKSVRRHLQRIISQCTL</sequence>
<dbReference type="Pfam" id="PF01554">
    <property type="entry name" value="MatE"/>
    <property type="match status" value="2"/>
</dbReference>
<keyword evidence="2" id="KW-1133">Transmembrane helix</keyword>
<name>A0A4R0XHM3_9BURK</name>
<feature type="transmembrane region" description="Helical" evidence="2">
    <location>
        <begin position="374"/>
        <end position="391"/>
    </location>
</feature>
<keyword evidence="2" id="KW-0472">Membrane</keyword>
<evidence type="ECO:0000313" key="4">
    <source>
        <dbReference type="Proteomes" id="UP000294200"/>
    </source>
</evidence>
<dbReference type="PANTHER" id="PTHR43298:SF2">
    <property type="entry name" value="FMN_FAD EXPORTER YEEO-RELATED"/>
    <property type="match status" value="1"/>
</dbReference>
<feature type="transmembrane region" description="Helical" evidence="2">
    <location>
        <begin position="7"/>
        <end position="30"/>
    </location>
</feature>
<keyword evidence="4" id="KW-1185">Reference proteome</keyword>
<keyword evidence="1" id="KW-0813">Transport</keyword>
<feature type="transmembrane region" description="Helical" evidence="2">
    <location>
        <begin position="306"/>
        <end position="326"/>
    </location>
</feature>
<feature type="transmembrane region" description="Helical" evidence="2">
    <location>
        <begin position="272"/>
        <end position="294"/>
    </location>
</feature>
<organism evidence="3 4">
    <name type="scientific">Paraburkholderia steynii</name>
    <dbReference type="NCBI Taxonomy" id="1245441"/>
    <lineage>
        <taxon>Bacteria</taxon>
        <taxon>Pseudomonadati</taxon>
        <taxon>Pseudomonadota</taxon>
        <taxon>Betaproteobacteria</taxon>
        <taxon>Burkholderiales</taxon>
        <taxon>Burkholderiaceae</taxon>
        <taxon>Paraburkholderia</taxon>
    </lineage>
</organism>